<evidence type="ECO:0000256" key="2">
    <source>
        <dbReference type="SAM" id="MobiDB-lite"/>
    </source>
</evidence>
<dbReference type="Proteomes" id="UP001244011">
    <property type="component" value="Unassembled WGS sequence"/>
</dbReference>
<organism evidence="4 5">
    <name type="scientific">Phialemonium atrogriseum</name>
    <dbReference type="NCBI Taxonomy" id="1093897"/>
    <lineage>
        <taxon>Eukaryota</taxon>
        <taxon>Fungi</taxon>
        <taxon>Dikarya</taxon>
        <taxon>Ascomycota</taxon>
        <taxon>Pezizomycotina</taxon>
        <taxon>Sordariomycetes</taxon>
        <taxon>Sordariomycetidae</taxon>
        <taxon>Cephalothecales</taxon>
        <taxon>Cephalothecaceae</taxon>
        <taxon>Phialemonium</taxon>
    </lineage>
</organism>
<dbReference type="GeneID" id="85314581"/>
<name>A0AAJ0CC76_9PEZI</name>
<dbReference type="InterPro" id="IPR001841">
    <property type="entry name" value="Znf_RING"/>
</dbReference>
<keyword evidence="5" id="KW-1185">Reference proteome</keyword>
<accession>A0AAJ0CC76</accession>
<evidence type="ECO:0000259" key="3">
    <source>
        <dbReference type="PROSITE" id="PS50089"/>
    </source>
</evidence>
<feature type="compositionally biased region" description="Low complexity" evidence="2">
    <location>
        <begin position="126"/>
        <end position="135"/>
    </location>
</feature>
<evidence type="ECO:0000313" key="5">
    <source>
        <dbReference type="Proteomes" id="UP001244011"/>
    </source>
</evidence>
<comment type="caution">
    <text evidence="4">The sequence shown here is derived from an EMBL/GenBank/DDBJ whole genome shotgun (WGS) entry which is preliminary data.</text>
</comment>
<feature type="region of interest" description="Disordered" evidence="2">
    <location>
        <begin position="51"/>
        <end position="85"/>
    </location>
</feature>
<proteinExistence type="predicted"/>
<keyword evidence="1" id="KW-0862">Zinc</keyword>
<feature type="domain" description="RING-type" evidence="3">
    <location>
        <begin position="249"/>
        <end position="303"/>
    </location>
</feature>
<feature type="region of interest" description="Disordered" evidence="2">
    <location>
        <begin position="126"/>
        <end position="148"/>
    </location>
</feature>
<sequence>MRSPRYPTPKTIIANQPNSEARLYIPPDMARYSTLPMYYLTVSPSIFDGFEEEEEEEGNLSTAANKGTPEPPTNPGAEVGGPSRRDFFCPRPEYFPRYSSAWWQEPDPLAMGAIAAAGRYVAAPASPASPVSPASGQDEATTRGIPQRWRRRLVKRPSLPALKTQPARLVSDLNESNPYSDLIESSQNDMTIRFLRNGDNYPFSGGLAAYADDYDFGFGQRYQVDGQGARVVVTNKRVLPEILRGERDCVVCTETKDVVEFPSTTVTKTCKHPPNTCLECVKMSIRTDLNNNWWNNIRCPECREPLQYDDVQRYADPTTRERYLNLSFHYTFLEADNVVPCPANSDGHGQVFHDGNPLHGAAPNPRSRHSERQDSAPARHPAQKEGGGAADRVAASSSPSSPLPDRGTAAASSSSRADRWWRCTWAARPEAQAQARVERDSRQARREAEMIVRGAALERAESEARRRAEDELSLRLVASTSKPCPGCGWAIEKNSGW</sequence>
<reference evidence="4" key="1">
    <citation type="submission" date="2023-06" db="EMBL/GenBank/DDBJ databases">
        <title>Genome-scale phylogeny and comparative genomics of the fungal order Sordariales.</title>
        <authorList>
            <consortium name="Lawrence Berkeley National Laboratory"/>
            <person name="Hensen N."/>
            <person name="Bonometti L."/>
            <person name="Westerberg I."/>
            <person name="Brannstrom I.O."/>
            <person name="Guillou S."/>
            <person name="Cros-Aarteil S."/>
            <person name="Calhoun S."/>
            <person name="Haridas S."/>
            <person name="Kuo A."/>
            <person name="Mondo S."/>
            <person name="Pangilinan J."/>
            <person name="Riley R."/>
            <person name="Labutti K."/>
            <person name="Andreopoulos B."/>
            <person name="Lipzen A."/>
            <person name="Chen C."/>
            <person name="Yanf M."/>
            <person name="Daum C."/>
            <person name="Ng V."/>
            <person name="Clum A."/>
            <person name="Steindorff A."/>
            <person name="Ohm R."/>
            <person name="Martin F."/>
            <person name="Silar P."/>
            <person name="Natvig D."/>
            <person name="Lalanne C."/>
            <person name="Gautier V."/>
            <person name="Ament-Velasquez S.L."/>
            <person name="Kruys A."/>
            <person name="Hutchinson M.I."/>
            <person name="Powell A.J."/>
            <person name="Barry K."/>
            <person name="Miller A.N."/>
            <person name="Grigoriev I.V."/>
            <person name="Debuchy R."/>
            <person name="Gladieux P."/>
            <person name="Thoren M.H."/>
            <person name="Johannesson H."/>
        </authorList>
    </citation>
    <scope>NUCLEOTIDE SEQUENCE</scope>
    <source>
        <strain evidence="4">8032-3</strain>
    </source>
</reference>
<dbReference type="GO" id="GO:0008270">
    <property type="term" value="F:zinc ion binding"/>
    <property type="evidence" value="ECO:0007669"/>
    <property type="project" value="UniProtKB-KW"/>
</dbReference>
<gene>
    <name evidence="4" type="ORF">QBC33DRAFT_584047</name>
</gene>
<dbReference type="RefSeq" id="XP_060289001.1">
    <property type="nucleotide sequence ID" value="XM_060431394.1"/>
</dbReference>
<evidence type="ECO:0000313" key="4">
    <source>
        <dbReference type="EMBL" id="KAK1772788.1"/>
    </source>
</evidence>
<dbReference type="EMBL" id="MU838997">
    <property type="protein sequence ID" value="KAK1772788.1"/>
    <property type="molecule type" value="Genomic_DNA"/>
</dbReference>
<keyword evidence="1" id="KW-0863">Zinc-finger</keyword>
<protein>
    <recommendedName>
        <fullName evidence="3">RING-type domain-containing protein</fullName>
    </recommendedName>
</protein>
<dbReference type="Gene3D" id="3.30.40.10">
    <property type="entry name" value="Zinc/RING finger domain, C3HC4 (zinc finger)"/>
    <property type="match status" value="1"/>
</dbReference>
<dbReference type="Gene3D" id="1.20.120.1750">
    <property type="match status" value="1"/>
</dbReference>
<evidence type="ECO:0000256" key="1">
    <source>
        <dbReference type="PROSITE-ProRule" id="PRU00175"/>
    </source>
</evidence>
<dbReference type="AlphaFoldDB" id="A0AAJ0CC76"/>
<keyword evidence="1" id="KW-0479">Metal-binding</keyword>
<dbReference type="InterPro" id="IPR013083">
    <property type="entry name" value="Znf_RING/FYVE/PHD"/>
</dbReference>
<dbReference type="PROSITE" id="PS50089">
    <property type="entry name" value="ZF_RING_2"/>
    <property type="match status" value="1"/>
</dbReference>
<feature type="region of interest" description="Disordered" evidence="2">
    <location>
        <begin position="346"/>
        <end position="412"/>
    </location>
</feature>
<dbReference type="SUPFAM" id="SSF57850">
    <property type="entry name" value="RING/U-box"/>
    <property type="match status" value="1"/>
</dbReference>